<keyword evidence="15" id="KW-1185">Reference proteome</keyword>
<feature type="transmembrane region" description="Helical" evidence="13">
    <location>
        <begin position="12"/>
        <end position="41"/>
    </location>
</feature>
<evidence type="ECO:0000256" key="1">
    <source>
        <dbReference type="ARBA" id="ARBA00004141"/>
    </source>
</evidence>
<evidence type="ECO:0000313" key="14">
    <source>
        <dbReference type="EMBL" id="NXS07390.1"/>
    </source>
</evidence>
<evidence type="ECO:0000256" key="11">
    <source>
        <dbReference type="RuleBase" id="RU004423"/>
    </source>
</evidence>
<keyword evidence="8 12" id="KW-0472">Membrane</keyword>
<evidence type="ECO:0000256" key="7">
    <source>
        <dbReference type="ARBA" id="ARBA00023040"/>
    </source>
</evidence>
<evidence type="ECO:0000256" key="5">
    <source>
        <dbReference type="ARBA" id="ARBA00022692"/>
    </source>
</evidence>
<proteinExistence type="inferred from homology"/>
<protein>
    <recommendedName>
        <fullName evidence="12">Taste receptor type 2</fullName>
    </recommendedName>
</protein>
<feature type="non-terminal residue" evidence="14">
    <location>
        <position position="1"/>
    </location>
</feature>
<dbReference type="GO" id="GO:0016020">
    <property type="term" value="C:membrane"/>
    <property type="evidence" value="ECO:0007669"/>
    <property type="project" value="UniProtKB-SubCell"/>
</dbReference>
<evidence type="ECO:0000256" key="10">
    <source>
        <dbReference type="ARBA" id="ARBA00023224"/>
    </source>
</evidence>
<dbReference type="Pfam" id="PF05296">
    <property type="entry name" value="TAS2R"/>
    <property type="match status" value="1"/>
</dbReference>
<comment type="caution">
    <text evidence="14">The sequence shown here is derived from an EMBL/GenBank/DDBJ whole genome shotgun (WGS) entry which is preliminary data.</text>
</comment>
<keyword evidence="5 12" id="KW-0812">Transmembrane</keyword>
<evidence type="ECO:0000256" key="4">
    <source>
        <dbReference type="ARBA" id="ARBA00022606"/>
    </source>
</evidence>
<dbReference type="InterPro" id="IPR007960">
    <property type="entry name" value="TAS2R"/>
</dbReference>
<evidence type="ECO:0000313" key="15">
    <source>
        <dbReference type="Proteomes" id="UP000560066"/>
    </source>
</evidence>
<evidence type="ECO:0000256" key="12">
    <source>
        <dbReference type="RuleBase" id="RU004424"/>
    </source>
</evidence>
<evidence type="ECO:0000256" key="13">
    <source>
        <dbReference type="SAM" id="Phobius"/>
    </source>
</evidence>
<dbReference type="Proteomes" id="UP000560066">
    <property type="component" value="Unassembled WGS sequence"/>
</dbReference>
<keyword evidence="10 12" id="KW-0807">Transducer</keyword>
<feature type="transmembrane region" description="Helical" evidence="13">
    <location>
        <begin position="240"/>
        <end position="260"/>
    </location>
</feature>
<keyword evidence="7 12" id="KW-0297">G-protein coupled receptor</keyword>
<dbReference type="GO" id="GO:0033038">
    <property type="term" value="F:bitter taste receptor activity"/>
    <property type="evidence" value="ECO:0007669"/>
    <property type="project" value="InterPro"/>
</dbReference>
<keyword evidence="9 12" id="KW-0675">Receptor</keyword>
<feature type="transmembrane region" description="Helical" evidence="13">
    <location>
        <begin position="266"/>
        <end position="289"/>
    </location>
</feature>
<dbReference type="Gene3D" id="1.20.1070.10">
    <property type="entry name" value="Rhodopsin 7-helix transmembrane proteins"/>
    <property type="match status" value="1"/>
</dbReference>
<dbReference type="GO" id="GO:0004930">
    <property type="term" value="F:G protein-coupled receptor activity"/>
    <property type="evidence" value="ECO:0007669"/>
    <property type="project" value="UniProtKB-KW"/>
</dbReference>
<comment type="subcellular location">
    <subcellularLocation>
        <location evidence="1 12">Membrane</location>
        <topology evidence="1 12">Multi-pass membrane protein</topology>
    </subcellularLocation>
</comment>
<dbReference type="AlphaFoldDB" id="A0A7L2RDN1"/>
<feature type="non-terminal residue" evidence="14">
    <location>
        <position position="322"/>
    </location>
</feature>
<sequence>SKNQFNATTFDAIVVAIITLEGFAGTWINVFLVSVLCMDWVKRKTLNSNEKMLLLLGCCRSCYLSISWIYNLFSIIYPKYFYVVPILQLVVSIQSSLNDFSLCVSACLCVFYCIKIANFRNSLFIYLKVKIDRTVPWLLLGSVLFSLVIGIVVYDITDKALCKNLNETCQVCVWKASIRREEHFFPVFLISGFVFVSSFMAVIFSALLLLFSLWRHKCNMQINSTKDFSMDAHIRAMKSILFFLIIYSINFIVLILMLIYSMKNQIHLFGTFSVFLDAFPVFHSLILILSKPKLKNTMLKILPCVKCKDLHEVRTVTKDGAH</sequence>
<keyword evidence="3 12" id="KW-0919">Taste</keyword>
<dbReference type="EMBL" id="VYZS01020709">
    <property type="protein sequence ID" value="NXS07390.1"/>
    <property type="molecule type" value="Genomic_DNA"/>
</dbReference>
<feature type="transmembrane region" description="Helical" evidence="13">
    <location>
        <begin position="184"/>
        <end position="211"/>
    </location>
</feature>
<reference evidence="14 15" key="1">
    <citation type="submission" date="2019-09" db="EMBL/GenBank/DDBJ databases">
        <title>Bird 10,000 Genomes (B10K) Project - Family phase.</title>
        <authorList>
            <person name="Zhang G."/>
        </authorList>
    </citation>
    <scope>NUCLEOTIDE SEQUENCE [LARGE SCALE GENOMIC DNA]</scope>
    <source>
        <strain evidence="14">B10K-DU-002-79</strain>
    </source>
</reference>
<feature type="transmembrane region" description="Helical" evidence="13">
    <location>
        <begin position="97"/>
        <end position="114"/>
    </location>
</feature>
<organism evidence="14 15">
    <name type="scientific">Neodrepanis coruscans</name>
    <name type="common">wattled asity</name>
    <dbReference type="NCBI Taxonomy" id="254563"/>
    <lineage>
        <taxon>Eukaryota</taxon>
        <taxon>Metazoa</taxon>
        <taxon>Chordata</taxon>
        <taxon>Craniata</taxon>
        <taxon>Vertebrata</taxon>
        <taxon>Euteleostomi</taxon>
        <taxon>Archelosauria</taxon>
        <taxon>Archosauria</taxon>
        <taxon>Dinosauria</taxon>
        <taxon>Saurischia</taxon>
        <taxon>Theropoda</taxon>
        <taxon>Coelurosauria</taxon>
        <taxon>Aves</taxon>
        <taxon>Neognathae</taxon>
        <taxon>Neoaves</taxon>
        <taxon>Telluraves</taxon>
        <taxon>Australaves</taxon>
        <taxon>Passeriformes</taxon>
        <taxon>Philepittidae</taxon>
        <taxon>Neodrepanis</taxon>
    </lineage>
</organism>
<gene>
    <name evidence="14" type="primary">Tas2r9_1</name>
    <name evidence="14" type="ORF">NEOCOR_R04469</name>
</gene>
<keyword evidence="6 13" id="KW-1133">Transmembrane helix</keyword>
<dbReference type="PANTHER" id="PTHR11394:SF47">
    <property type="entry name" value="TASTE RECEPTOR TYPE 2 MEMBER 40"/>
    <property type="match status" value="1"/>
</dbReference>
<comment type="similarity">
    <text evidence="2 11">Belongs to the G-protein coupled receptor T2R family.</text>
</comment>
<evidence type="ECO:0000256" key="2">
    <source>
        <dbReference type="ARBA" id="ARBA00007376"/>
    </source>
</evidence>
<feature type="transmembrane region" description="Helical" evidence="13">
    <location>
        <begin position="135"/>
        <end position="154"/>
    </location>
</feature>
<dbReference type="PANTHER" id="PTHR11394">
    <property type="entry name" value="TASTE RECEPTOR TYPE 2"/>
    <property type="match status" value="1"/>
</dbReference>
<evidence type="ECO:0000256" key="9">
    <source>
        <dbReference type="ARBA" id="ARBA00023170"/>
    </source>
</evidence>
<dbReference type="OrthoDB" id="8876749at2759"/>
<name>A0A7L2RDN1_9PASS</name>
<evidence type="ECO:0000256" key="3">
    <source>
        <dbReference type="ARBA" id="ARBA00022480"/>
    </source>
</evidence>
<dbReference type="FunFam" id="1.20.1070.10:FF:000055">
    <property type="entry name" value="Taste receptor type 2"/>
    <property type="match status" value="1"/>
</dbReference>
<accession>A0A7L2RDN1</accession>
<dbReference type="SUPFAM" id="SSF81321">
    <property type="entry name" value="Family A G protein-coupled receptor-like"/>
    <property type="match status" value="1"/>
</dbReference>
<keyword evidence="4 12" id="KW-0716">Sensory transduction</keyword>
<evidence type="ECO:0000256" key="8">
    <source>
        <dbReference type="ARBA" id="ARBA00023136"/>
    </source>
</evidence>
<evidence type="ECO:0000256" key="6">
    <source>
        <dbReference type="ARBA" id="ARBA00022989"/>
    </source>
</evidence>